<evidence type="ECO:0000256" key="11">
    <source>
        <dbReference type="ARBA" id="ARBA00066311"/>
    </source>
</evidence>
<comment type="caution">
    <text evidence="14">The sequence shown here is derived from an EMBL/GenBank/DDBJ whole genome shotgun (WGS) entry which is preliminary data.</text>
</comment>
<dbReference type="SUPFAM" id="SSF55469">
    <property type="entry name" value="FMN-dependent nitroreductase-like"/>
    <property type="match status" value="1"/>
</dbReference>
<dbReference type="RefSeq" id="WP_008593288.1">
    <property type="nucleotide sequence ID" value="NZ_AMRM01000001.1"/>
</dbReference>
<name>K2MFM9_9HYPH</name>
<gene>
    <name evidence="14" type="ORF">NA2_01270</name>
</gene>
<evidence type="ECO:0000256" key="5">
    <source>
        <dbReference type="ARBA" id="ARBA00022741"/>
    </source>
</evidence>
<evidence type="ECO:0000256" key="2">
    <source>
        <dbReference type="ARBA" id="ARBA00022573"/>
    </source>
</evidence>
<dbReference type="EC" id="1.13.11.79" evidence="11"/>
<dbReference type="GO" id="GO:0009236">
    <property type="term" value="P:cobalamin biosynthetic process"/>
    <property type="evidence" value="ECO:0007669"/>
    <property type="project" value="UniProtKB-KW"/>
</dbReference>
<sequence>MTDQPAASDHGLQPGDPFAEADRRAVYRAIATRRDVRAEFLPDPIDDATLARLLSAAHHAPSVGLSQPWDFVIVRSLETRRRIVDIFREANEEAAALFPAEKRSQYRALKLEGITSAPLNICVTSDPERGGPVVLGATHMRDTDLFSTVCAIQNLWLAARAEGIGIGWVSILDPARVKAALGIPDRIRLVGYLCVGRVSGFFDRPELEQRGWRRRTPLAALVHDEAWGASADPLSQALERTNLASNS</sequence>
<dbReference type="NCBIfam" id="TIGR02476">
    <property type="entry name" value="BluB"/>
    <property type="match status" value="1"/>
</dbReference>
<dbReference type="GO" id="GO:0000166">
    <property type="term" value="F:nucleotide binding"/>
    <property type="evidence" value="ECO:0007669"/>
    <property type="project" value="UniProtKB-KW"/>
</dbReference>
<evidence type="ECO:0000313" key="15">
    <source>
        <dbReference type="Proteomes" id="UP000006786"/>
    </source>
</evidence>
<dbReference type="OrthoDB" id="9773807at2"/>
<dbReference type="Proteomes" id="UP000006786">
    <property type="component" value="Unassembled WGS sequence"/>
</dbReference>
<evidence type="ECO:0000256" key="12">
    <source>
        <dbReference type="ARBA" id="ARBA00068702"/>
    </source>
</evidence>
<dbReference type="AlphaFoldDB" id="K2MFM9"/>
<keyword evidence="15" id="KW-1185">Reference proteome</keyword>
<evidence type="ECO:0000256" key="10">
    <source>
        <dbReference type="ARBA" id="ARBA00061097"/>
    </source>
</evidence>
<comment type="catalytic activity">
    <reaction evidence="9">
        <text>FMNH2 + O2 = dialurate + 5,6-dimethylbenzimidazole + D-erythrose 4-phosphate + H(+)</text>
        <dbReference type="Rhea" id="RHEA:27345"/>
        <dbReference type="ChEBI" id="CHEBI:15378"/>
        <dbReference type="ChEBI" id="CHEBI:15379"/>
        <dbReference type="ChEBI" id="CHEBI:15890"/>
        <dbReference type="ChEBI" id="CHEBI:16897"/>
        <dbReference type="ChEBI" id="CHEBI:57618"/>
        <dbReference type="ChEBI" id="CHEBI:140629"/>
        <dbReference type="EC" id="1.13.11.79"/>
    </reaction>
</comment>
<dbReference type="InterPro" id="IPR029479">
    <property type="entry name" value="Nitroreductase"/>
</dbReference>
<comment type="subunit">
    <text evidence="1">Homooctamer.</text>
</comment>
<dbReference type="STRING" id="391937.NA2_01270"/>
<protein>
    <recommendedName>
        <fullName evidence="12">5,6-dimethylbenzimidazole synthase</fullName>
        <ecNumber evidence="11">1.13.11.79</ecNumber>
    </recommendedName>
</protein>
<dbReference type="InterPro" id="IPR000415">
    <property type="entry name" value="Nitroreductase-like"/>
</dbReference>
<evidence type="ECO:0000256" key="3">
    <source>
        <dbReference type="ARBA" id="ARBA00022630"/>
    </source>
</evidence>
<dbReference type="eggNOG" id="COG0778">
    <property type="taxonomic scope" value="Bacteria"/>
</dbReference>
<evidence type="ECO:0000259" key="13">
    <source>
        <dbReference type="Pfam" id="PF00881"/>
    </source>
</evidence>
<keyword evidence="8" id="KW-0520">NAD</keyword>
<organism evidence="14 15">
    <name type="scientific">Nitratireductor pacificus pht-3B</name>
    <dbReference type="NCBI Taxonomy" id="391937"/>
    <lineage>
        <taxon>Bacteria</taxon>
        <taxon>Pseudomonadati</taxon>
        <taxon>Pseudomonadota</taxon>
        <taxon>Alphaproteobacteria</taxon>
        <taxon>Hyphomicrobiales</taxon>
        <taxon>Phyllobacteriaceae</taxon>
        <taxon>Nitratireductor</taxon>
    </lineage>
</organism>
<dbReference type="Gene3D" id="3.40.109.10">
    <property type="entry name" value="NADH Oxidase"/>
    <property type="match status" value="1"/>
</dbReference>
<dbReference type="InterPro" id="IPR012825">
    <property type="entry name" value="BluB"/>
</dbReference>
<reference evidence="14 15" key="1">
    <citation type="journal article" date="2012" name="J. Bacteriol.">
        <title>Genome Sequence of Nitratireductor pacificus Type Strain pht-3B.</title>
        <authorList>
            <person name="Lai Q."/>
            <person name="Li G."/>
            <person name="Shao Z."/>
        </authorList>
    </citation>
    <scope>NUCLEOTIDE SEQUENCE [LARGE SCALE GENOMIC DNA]</scope>
    <source>
        <strain evidence="15">pht-3B</strain>
    </source>
</reference>
<feature type="domain" description="Nitroreductase" evidence="13">
    <location>
        <begin position="30"/>
        <end position="197"/>
    </location>
</feature>
<dbReference type="PANTHER" id="PTHR23026">
    <property type="entry name" value="NADPH NITROREDUCTASE"/>
    <property type="match status" value="1"/>
</dbReference>
<keyword evidence="6" id="KW-0521">NADP</keyword>
<evidence type="ECO:0000256" key="6">
    <source>
        <dbReference type="ARBA" id="ARBA00022857"/>
    </source>
</evidence>
<evidence type="ECO:0000256" key="4">
    <source>
        <dbReference type="ARBA" id="ARBA00022643"/>
    </source>
</evidence>
<dbReference type="CDD" id="cd02145">
    <property type="entry name" value="BluB"/>
    <property type="match status" value="1"/>
</dbReference>
<keyword evidence="2" id="KW-0169">Cobalamin biosynthesis</keyword>
<dbReference type="Pfam" id="PF00881">
    <property type="entry name" value="Nitroreductase"/>
    <property type="match status" value="1"/>
</dbReference>
<evidence type="ECO:0000256" key="1">
    <source>
        <dbReference type="ARBA" id="ARBA00011823"/>
    </source>
</evidence>
<dbReference type="PANTHER" id="PTHR23026:SF90">
    <property type="entry name" value="IODOTYROSINE DEIODINASE 1"/>
    <property type="match status" value="1"/>
</dbReference>
<evidence type="ECO:0000313" key="14">
    <source>
        <dbReference type="EMBL" id="EKF20966.1"/>
    </source>
</evidence>
<evidence type="ECO:0000256" key="9">
    <source>
        <dbReference type="ARBA" id="ARBA00051314"/>
    </source>
</evidence>
<evidence type="ECO:0000256" key="8">
    <source>
        <dbReference type="ARBA" id="ARBA00023027"/>
    </source>
</evidence>
<dbReference type="PATRIC" id="fig|391937.3.peg.264"/>
<comment type="similarity">
    <text evidence="10">Belongs to the BluB family.</text>
</comment>
<keyword evidence="4" id="KW-0288">FMN</keyword>
<evidence type="ECO:0000256" key="7">
    <source>
        <dbReference type="ARBA" id="ARBA00023002"/>
    </source>
</evidence>
<proteinExistence type="inferred from homology"/>
<keyword evidence="5" id="KW-0547">Nucleotide-binding</keyword>
<keyword evidence="3" id="KW-0285">Flavoprotein</keyword>
<accession>K2MFM9</accession>
<dbReference type="GO" id="GO:0016705">
    <property type="term" value="F:oxidoreductase activity, acting on paired donors, with incorporation or reduction of molecular oxygen"/>
    <property type="evidence" value="ECO:0007669"/>
    <property type="project" value="UniProtKB-ARBA"/>
</dbReference>
<dbReference type="GO" id="GO:0102919">
    <property type="term" value="F:5,6-dimethylbenzimidazole synthase activity"/>
    <property type="evidence" value="ECO:0007669"/>
    <property type="project" value="UniProtKB-EC"/>
</dbReference>
<dbReference type="FunFam" id="3.40.109.10:FF:000013">
    <property type="entry name" value="5,6-dimethylbenzimidazole synthase"/>
    <property type="match status" value="1"/>
</dbReference>
<dbReference type="InterPro" id="IPR050627">
    <property type="entry name" value="Nitroreductase/BluB"/>
</dbReference>
<dbReference type="EMBL" id="AMRM01000001">
    <property type="protein sequence ID" value="EKF20966.1"/>
    <property type="molecule type" value="Genomic_DNA"/>
</dbReference>
<keyword evidence="7" id="KW-0560">Oxidoreductase</keyword>